<feature type="transmembrane region" description="Helical" evidence="1">
    <location>
        <begin position="409"/>
        <end position="427"/>
    </location>
</feature>
<evidence type="ECO:0000313" key="3">
    <source>
        <dbReference type="Proteomes" id="UP000323917"/>
    </source>
</evidence>
<keyword evidence="1" id="KW-0812">Transmembrane</keyword>
<dbReference type="AlphaFoldDB" id="A0A5B9Q9V5"/>
<feature type="transmembrane region" description="Helical" evidence="1">
    <location>
        <begin position="381"/>
        <end position="397"/>
    </location>
</feature>
<keyword evidence="3" id="KW-1185">Reference proteome</keyword>
<name>A0A5B9Q9V5_9BACT</name>
<dbReference type="RefSeq" id="WP_148073176.1">
    <property type="nucleotide sequence ID" value="NZ_CP042913.1"/>
</dbReference>
<feature type="transmembrane region" description="Helical" evidence="1">
    <location>
        <begin position="238"/>
        <end position="257"/>
    </location>
</feature>
<dbReference type="OrthoDB" id="269527at2"/>
<evidence type="ECO:0000256" key="1">
    <source>
        <dbReference type="SAM" id="Phobius"/>
    </source>
</evidence>
<protein>
    <recommendedName>
        <fullName evidence="4">Glycosyltransferase RgtA/B/C/D-like domain-containing protein</fullName>
    </recommendedName>
</protein>
<feature type="transmembrane region" description="Helical" evidence="1">
    <location>
        <begin position="359"/>
        <end position="375"/>
    </location>
</feature>
<evidence type="ECO:0000313" key="2">
    <source>
        <dbReference type="EMBL" id="QEG34539.1"/>
    </source>
</evidence>
<feature type="transmembrane region" description="Helical" evidence="1">
    <location>
        <begin position="117"/>
        <end position="135"/>
    </location>
</feature>
<dbReference type="Proteomes" id="UP000323917">
    <property type="component" value="Chromosome"/>
</dbReference>
<feature type="transmembrane region" description="Helical" evidence="1">
    <location>
        <begin position="188"/>
        <end position="206"/>
    </location>
</feature>
<feature type="transmembrane region" description="Helical" evidence="1">
    <location>
        <begin position="328"/>
        <end position="352"/>
    </location>
</feature>
<keyword evidence="1" id="KW-1133">Transmembrane helix</keyword>
<feature type="transmembrane region" description="Helical" evidence="1">
    <location>
        <begin position="142"/>
        <end position="158"/>
    </location>
</feature>
<dbReference type="KEGG" id="bgok:Pr1d_18190"/>
<evidence type="ECO:0008006" key="4">
    <source>
        <dbReference type="Google" id="ProtNLM"/>
    </source>
</evidence>
<sequence>MSDAMQNTECQYYRKRLKRWAGSNPTGSILLVCFISLLIGWGLSQLHPPVPSVHDEFAYLLSGDTFAEGRLTNPPHPMWQHFETMHVIHQPTYASKYPPGQGVMLALGQVVMDQPIVGVWVMSALGVLASYWMLLGFVPARWAVVGASLLVMLPGYQIYWGQSYWGGTLACIGGALLLGSIPRLQKSLHIKNAIVFAGGALILAVTRPFEGVVLFLLAGGWLVVGWIRLGWPAWRPLVLRFLLPMFGILGAGTWALATYNTAVTGSPFVMPYQVHDQSYGMCPLFLWQAPQEDRQYRHPAMDKFHREWEMPFYRDQQSLSQILQAKWIMLQVLGKILLPIVAAIPLLGILWWRGRNLRGPLIVLCLFWLLTQVTIWNLPHYLAPGLALILLVVVYGLRNLNVSTHQWQWPISPVALLLVGQMLLFVGEAWKYATMPLDDWQYVRQNRQIELSEMAGKQLVFVDYETGHDPLQEWVYNQADIDASKVVWARSMSEEEDLELREFFSDRKAWRLSADADSPNLRPWNYPQVKLDITASR</sequence>
<organism evidence="2 3">
    <name type="scientific">Bythopirellula goksoeyrii</name>
    <dbReference type="NCBI Taxonomy" id="1400387"/>
    <lineage>
        <taxon>Bacteria</taxon>
        <taxon>Pseudomonadati</taxon>
        <taxon>Planctomycetota</taxon>
        <taxon>Planctomycetia</taxon>
        <taxon>Pirellulales</taxon>
        <taxon>Lacipirellulaceae</taxon>
        <taxon>Bythopirellula</taxon>
    </lineage>
</organism>
<dbReference type="EMBL" id="CP042913">
    <property type="protein sequence ID" value="QEG34539.1"/>
    <property type="molecule type" value="Genomic_DNA"/>
</dbReference>
<accession>A0A5B9Q9V5</accession>
<feature type="transmembrane region" description="Helical" evidence="1">
    <location>
        <begin position="164"/>
        <end position="181"/>
    </location>
</feature>
<gene>
    <name evidence="2" type="ORF">Pr1d_18190</name>
</gene>
<proteinExistence type="predicted"/>
<reference evidence="2 3" key="1">
    <citation type="submission" date="2019-08" db="EMBL/GenBank/DDBJ databases">
        <title>Deep-cultivation of Planctomycetes and their phenomic and genomic characterization uncovers novel biology.</title>
        <authorList>
            <person name="Wiegand S."/>
            <person name="Jogler M."/>
            <person name="Boedeker C."/>
            <person name="Pinto D."/>
            <person name="Vollmers J."/>
            <person name="Rivas-Marin E."/>
            <person name="Kohn T."/>
            <person name="Peeters S.H."/>
            <person name="Heuer A."/>
            <person name="Rast P."/>
            <person name="Oberbeckmann S."/>
            <person name="Bunk B."/>
            <person name="Jeske O."/>
            <person name="Meyerdierks A."/>
            <person name="Storesund J.E."/>
            <person name="Kallscheuer N."/>
            <person name="Luecker S."/>
            <person name="Lage O.M."/>
            <person name="Pohl T."/>
            <person name="Merkel B.J."/>
            <person name="Hornburger P."/>
            <person name="Mueller R.-W."/>
            <person name="Bruemmer F."/>
            <person name="Labrenz M."/>
            <person name="Spormann A.M."/>
            <person name="Op den Camp H."/>
            <person name="Overmann J."/>
            <person name="Amann R."/>
            <person name="Jetten M.S.M."/>
            <person name="Mascher T."/>
            <person name="Medema M.H."/>
            <person name="Devos D.P."/>
            <person name="Kaster A.-K."/>
            <person name="Ovreas L."/>
            <person name="Rohde M."/>
            <person name="Galperin M.Y."/>
            <person name="Jogler C."/>
        </authorList>
    </citation>
    <scope>NUCLEOTIDE SEQUENCE [LARGE SCALE GENOMIC DNA]</scope>
    <source>
        <strain evidence="2 3">Pr1d</strain>
    </source>
</reference>
<feature type="transmembrane region" description="Helical" evidence="1">
    <location>
        <begin position="21"/>
        <end position="43"/>
    </location>
</feature>
<keyword evidence="1" id="KW-0472">Membrane</keyword>
<feature type="transmembrane region" description="Helical" evidence="1">
    <location>
        <begin position="212"/>
        <end position="231"/>
    </location>
</feature>